<sequence length="259" mass="27650">MSVCDHAALAPTASDHGRSLSSVGRADRETYGTVGNVKTELKEPVVSAVEPKPTWRGWLHTGMTPLALVGGLALLILTPTVGGRAAAAVYLLASLALFGNSAVYHRGTWSDRVRAVLRRVDHANIFVFIAGTYTPIAVQLLSGTSRAVLLALIWGIALAGVAFRVFWLGAPRWLYTALYVVMGWVAMFWLVQFWTAGGPLVVALIVAGGLIYSYGALVYGRKRPNPAPAVFGYHEIFHACTIAAAAAHYAAICVATFAR</sequence>
<feature type="transmembrane region" description="Helical" evidence="6">
    <location>
        <begin position="148"/>
        <end position="167"/>
    </location>
</feature>
<feature type="transmembrane region" description="Helical" evidence="6">
    <location>
        <begin position="85"/>
        <end position="103"/>
    </location>
</feature>
<dbReference type="PANTHER" id="PTHR20855:SF3">
    <property type="entry name" value="LD03007P"/>
    <property type="match status" value="1"/>
</dbReference>
<dbReference type="InterPro" id="IPR004254">
    <property type="entry name" value="AdipoR/HlyIII-related"/>
</dbReference>
<dbReference type="EMBL" id="SDMR01000009">
    <property type="protein sequence ID" value="TBT94862.1"/>
    <property type="molecule type" value="Genomic_DNA"/>
</dbReference>
<gene>
    <name evidence="7" type="ORF">ET996_08775</name>
</gene>
<evidence type="ECO:0000256" key="1">
    <source>
        <dbReference type="ARBA" id="ARBA00004141"/>
    </source>
</evidence>
<keyword evidence="2 6" id="KW-0812">Transmembrane</keyword>
<feature type="binding site" evidence="5">
    <location>
        <position position="238"/>
    </location>
    <ligand>
        <name>Zn(2+)</name>
        <dbReference type="ChEBI" id="CHEBI:29105"/>
    </ligand>
</feature>
<comment type="subcellular location">
    <subcellularLocation>
        <location evidence="1">Membrane</location>
        <topology evidence="1">Multi-pass membrane protein</topology>
    </subcellularLocation>
</comment>
<feature type="binding site" evidence="5">
    <location>
        <position position="105"/>
    </location>
    <ligand>
        <name>Zn(2+)</name>
        <dbReference type="ChEBI" id="CHEBI:29105"/>
    </ligand>
</feature>
<protein>
    <submittedName>
        <fullName evidence="7">Hemolysin III family protein</fullName>
    </submittedName>
</protein>
<dbReference type="Pfam" id="PF03006">
    <property type="entry name" value="HlyIII"/>
    <property type="match status" value="1"/>
</dbReference>
<evidence type="ECO:0000256" key="3">
    <source>
        <dbReference type="ARBA" id="ARBA00022989"/>
    </source>
</evidence>
<keyword evidence="5" id="KW-0862">Zinc</keyword>
<evidence type="ECO:0000256" key="6">
    <source>
        <dbReference type="SAM" id="Phobius"/>
    </source>
</evidence>
<feature type="transmembrane region" description="Helical" evidence="6">
    <location>
        <begin position="173"/>
        <end position="191"/>
    </location>
</feature>
<feature type="transmembrane region" description="Helical" evidence="6">
    <location>
        <begin position="57"/>
        <end position="78"/>
    </location>
</feature>
<feature type="transmembrane region" description="Helical" evidence="6">
    <location>
        <begin position="198"/>
        <end position="216"/>
    </location>
</feature>
<comment type="caution">
    <text evidence="7">The sequence shown here is derived from an EMBL/GenBank/DDBJ whole genome shotgun (WGS) entry which is preliminary data.</text>
</comment>
<dbReference type="GO" id="GO:0016020">
    <property type="term" value="C:membrane"/>
    <property type="evidence" value="ECO:0007669"/>
    <property type="project" value="UniProtKB-SubCell"/>
</dbReference>
<keyword evidence="3 6" id="KW-1133">Transmembrane helix</keyword>
<evidence type="ECO:0000256" key="5">
    <source>
        <dbReference type="PIRSR" id="PIRSR604254-1"/>
    </source>
</evidence>
<evidence type="ECO:0000313" key="8">
    <source>
        <dbReference type="Proteomes" id="UP000291933"/>
    </source>
</evidence>
<feature type="transmembrane region" description="Helical" evidence="6">
    <location>
        <begin position="123"/>
        <end position="141"/>
    </location>
</feature>
<feature type="binding site" evidence="5">
    <location>
        <position position="234"/>
    </location>
    <ligand>
        <name>Zn(2+)</name>
        <dbReference type="ChEBI" id="CHEBI:29105"/>
    </ligand>
</feature>
<reference evidence="7 8" key="1">
    <citation type="submission" date="2019-01" db="EMBL/GenBank/DDBJ databases">
        <title>Lactibacter flavus gen. nov., sp. nov., a novel bacterium of the family Propionibacteriaceae isolated from raw milk and dairy products.</title>
        <authorList>
            <person name="Huptas C."/>
            <person name="Wenning M."/>
            <person name="Breitenwieser F."/>
            <person name="Doll E."/>
            <person name="Von Neubeck M."/>
            <person name="Busse H.-J."/>
            <person name="Scherer S."/>
        </authorList>
    </citation>
    <scope>NUCLEOTIDE SEQUENCE [LARGE SCALE GENOMIC DNA]</scope>
    <source>
        <strain evidence="7 8">DSM 22130</strain>
    </source>
</reference>
<dbReference type="GO" id="GO:0046872">
    <property type="term" value="F:metal ion binding"/>
    <property type="evidence" value="ECO:0007669"/>
    <property type="project" value="UniProtKB-KW"/>
</dbReference>
<dbReference type="PANTHER" id="PTHR20855">
    <property type="entry name" value="ADIPOR/PROGESTIN RECEPTOR-RELATED"/>
    <property type="match status" value="1"/>
</dbReference>
<name>A0A4Q9KK55_PROTD</name>
<feature type="transmembrane region" description="Helical" evidence="6">
    <location>
        <begin position="236"/>
        <end position="258"/>
    </location>
</feature>
<organism evidence="7 8">
    <name type="scientific">Propioniciclava tarda</name>
    <dbReference type="NCBI Taxonomy" id="433330"/>
    <lineage>
        <taxon>Bacteria</taxon>
        <taxon>Bacillati</taxon>
        <taxon>Actinomycetota</taxon>
        <taxon>Actinomycetes</taxon>
        <taxon>Propionibacteriales</taxon>
        <taxon>Propionibacteriaceae</taxon>
        <taxon>Propioniciclava</taxon>
    </lineage>
</organism>
<keyword evidence="5" id="KW-0479">Metal-binding</keyword>
<evidence type="ECO:0000256" key="2">
    <source>
        <dbReference type="ARBA" id="ARBA00022692"/>
    </source>
</evidence>
<dbReference type="AlphaFoldDB" id="A0A4Q9KK55"/>
<evidence type="ECO:0000256" key="4">
    <source>
        <dbReference type="ARBA" id="ARBA00023136"/>
    </source>
</evidence>
<accession>A0A4Q9KK55</accession>
<dbReference type="OrthoDB" id="9813689at2"/>
<dbReference type="Proteomes" id="UP000291933">
    <property type="component" value="Unassembled WGS sequence"/>
</dbReference>
<keyword evidence="4 6" id="KW-0472">Membrane</keyword>
<evidence type="ECO:0000313" key="7">
    <source>
        <dbReference type="EMBL" id="TBT94862.1"/>
    </source>
</evidence>
<proteinExistence type="predicted"/>
<keyword evidence="8" id="KW-1185">Reference proteome</keyword>